<dbReference type="Pfam" id="PF04715">
    <property type="entry name" value="Anth_synt_I_N"/>
    <property type="match status" value="1"/>
</dbReference>
<gene>
    <name evidence="6" type="ORF">GCM10007877_22870</name>
</gene>
<dbReference type="RefSeq" id="WP_232593156.1">
    <property type="nucleotide sequence ID" value="NZ_BSPD01000056.1"/>
</dbReference>
<organism evidence="6 7">
    <name type="scientific">Marinibactrum halimedae</name>
    <dbReference type="NCBI Taxonomy" id="1444977"/>
    <lineage>
        <taxon>Bacteria</taxon>
        <taxon>Pseudomonadati</taxon>
        <taxon>Pseudomonadota</taxon>
        <taxon>Gammaproteobacteria</taxon>
        <taxon>Cellvibrionales</taxon>
        <taxon>Cellvibrionaceae</taxon>
        <taxon>Marinibactrum</taxon>
    </lineage>
</organism>
<dbReference type="EC" id="2.6.1.85" evidence="1"/>
<evidence type="ECO:0000256" key="1">
    <source>
        <dbReference type="ARBA" id="ARBA00013139"/>
    </source>
</evidence>
<keyword evidence="7" id="KW-1185">Reference proteome</keyword>
<feature type="region of interest" description="Disordered" evidence="3">
    <location>
        <begin position="264"/>
        <end position="287"/>
    </location>
</feature>
<dbReference type="GO" id="GO:0000162">
    <property type="term" value="P:L-tryptophan biosynthetic process"/>
    <property type="evidence" value="ECO:0007669"/>
    <property type="project" value="TreeGrafter"/>
</dbReference>
<evidence type="ECO:0000256" key="2">
    <source>
        <dbReference type="ARBA" id="ARBA00022679"/>
    </source>
</evidence>
<dbReference type="InterPro" id="IPR005801">
    <property type="entry name" value="ADC_synthase"/>
</dbReference>
<proteinExistence type="predicted"/>
<evidence type="ECO:0000259" key="5">
    <source>
        <dbReference type="Pfam" id="PF04715"/>
    </source>
</evidence>
<dbReference type="InterPro" id="IPR019999">
    <property type="entry name" value="Anth_synth_I-like"/>
</dbReference>
<dbReference type="Gene3D" id="3.60.120.10">
    <property type="entry name" value="Anthranilate synthase"/>
    <property type="match status" value="1"/>
</dbReference>
<evidence type="ECO:0000259" key="4">
    <source>
        <dbReference type="Pfam" id="PF00425"/>
    </source>
</evidence>
<dbReference type="InterPro" id="IPR006805">
    <property type="entry name" value="Anth_synth_I_N"/>
</dbReference>
<feature type="domain" description="Chorismate-utilising enzyme C-terminal" evidence="4">
    <location>
        <begin position="184"/>
        <end position="438"/>
    </location>
</feature>
<dbReference type="GO" id="GO:0046820">
    <property type="term" value="F:4-amino-4-deoxychorismate synthase activity"/>
    <property type="evidence" value="ECO:0007669"/>
    <property type="project" value="UniProtKB-EC"/>
</dbReference>
<sequence>MNSYRTPPLYSVTDLPYFDNPCELFNAIAHLSGAIWLDSGRPFSTLGQYDIFSALPIEVISPFNHHQKDCPFDRLKTLLSALPELPNHKDTPFIAGALGYFGYESAQQAIGVAANNPKLVDLPDYVWGLYPHAIVMDHHNRTCRFYALEGFESFAQPLRDCLNQTRTTQPSSFSLWELQQAQPRENYVQQLERIHQYIHSGDCYQVNYTHPFSAQWKGDPWQAYQALRQSMPSPYSCFMRLPHGGAIMSLSPERFIQVKNGHINTKPIKGTRPRASDPQQDHEHQHALRNSLKDQAENLMIVDLLRNDMSKHAQVGSVNVTKLWDLETFANVHHLVSTIEADLIEGSHPLDLLRDAFPGGSITGAPKKRAMEIIDELERFQRGIYCGAIGYVGCDGNMDTNIAIRTIGMDCQRLALWGGGGIVADSNTDSEYAESLVKINKLLETLKRFDTEHKKNPSPCH</sequence>
<dbReference type="SUPFAM" id="SSF56322">
    <property type="entry name" value="ADC synthase"/>
    <property type="match status" value="1"/>
</dbReference>
<dbReference type="PANTHER" id="PTHR11236">
    <property type="entry name" value="AMINOBENZOATE/ANTHRANILATE SYNTHASE"/>
    <property type="match status" value="1"/>
</dbReference>
<evidence type="ECO:0000256" key="3">
    <source>
        <dbReference type="SAM" id="MobiDB-lite"/>
    </source>
</evidence>
<evidence type="ECO:0000313" key="6">
    <source>
        <dbReference type="EMBL" id="GLS26571.1"/>
    </source>
</evidence>
<dbReference type="Proteomes" id="UP001156870">
    <property type="component" value="Unassembled WGS sequence"/>
</dbReference>
<keyword evidence="2" id="KW-0808">Transferase</keyword>
<reference evidence="6 7" key="1">
    <citation type="journal article" date="2014" name="Int. J. Syst. Evol. Microbiol.">
        <title>Complete genome sequence of Corynebacterium casei LMG S-19264T (=DSM 44701T), isolated from a smear-ripened cheese.</title>
        <authorList>
            <consortium name="US DOE Joint Genome Institute (JGI-PGF)"/>
            <person name="Walter F."/>
            <person name="Albersmeier A."/>
            <person name="Kalinowski J."/>
            <person name="Ruckert C."/>
        </authorList>
    </citation>
    <scope>NUCLEOTIDE SEQUENCE [LARGE SCALE GENOMIC DNA]</scope>
    <source>
        <strain evidence="6 7">NBRC 110095</strain>
    </source>
</reference>
<accession>A0AA37WNW5</accession>
<dbReference type="AlphaFoldDB" id="A0AA37WNW5"/>
<dbReference type="Pfam" id="PF00425">
    <property type="entry name" value="Chorismate_bind"/>
    <property type="match status" value="1"/>
</dbReference>
<name>A0AA37WNW5_9GAMM</name>
<dbReference type="PRINTS" id="PR00095">
    <property type="entry name" value="ANTSNTHASEI"/>
</dbReference>
<dbReference type="NCBIfam" id="TIGR00553">
    <property type="entry name" value="pabB"/>
    <property type="match status" value="1"/>
</dbReference>
<dbReference type="GO" id="GO:0009396">
    <property type="term" value="P:folic acid-containing compound biosynthetic process"/>
    <property type="evidence" value="ECO:0007669"/>
    <property type="project" value="InterPro"/>
</dbReference>
<comment type="caution">
    <text evidence="6">The sequence shown here is derived from an EMBL/GenBank/DDBJ whole genome shotgun (WGS) entry which is preliminary data.</text>
</comment>
<dbReference type="InterPro" id="IPR015890">
    <property type="entry name" value="Chorismate_C"/>
</dbReference>
<feature type="domain" description="Anthranilate synthase component I N-terminal" evidence="5">
    <location>
        <begin position="19"/>
        <end position="143"/>
    </location>
</feature>
<dbReference type="EMBL" id="BSPD01000056">
    <property type="protein sequence ID" value="GLS26571.1"/>
    <property type="molecule type" value="Genomic_DNA"/>
</dbReference>
<protein>
    <recommendedName>
        <fullName evidence="1">aminodeoxychorismate synthase</fullName>
        <ecNumber evidence="1">2.6.1.85</ecNumber>
    </recommendedName>
</protein>
<evidence type="ECO:0000313" key="7">
    <source>
        <dbReference type="Proteomes" id="UP001156870"/>
    </source>
</evidence>
<dbReference type="InterPro" id="IPR005802">
    <property type="entry name" value="ADC_synth_comp_1"/>
</dbReference>
<dbReference type="PANTHER" id="PTHR11236:SF50">
    <property type="entry name" value="AMINODEOXYCHORISMATE SYNTHASE COMPONENT 1"/>
    <property type="match status" value="1"/>
</dbReference>